<proteinExistence type="predicted"/>
<evidence type="ECO:0000256" key="1">
    <source>
        <dbReference type="SAM" id="Phobius"/>
    </source>
</evidence>
<evidence type="ECO:0000313" key="2">
    <source>
        <dbReference type="EMBL" id="OJH50271.1"/>
    </source>
</evidence>
<feature type="transmembrane region" description="Helical" evidence="1">
    <location>
        <begin position="33"/>
        <end position="50"/>
    </location>
</feature>
<name>A0A1L9C771_9EURY</name>
<keyword evidence="1" id="KW-0472">Membrane</keyword>
<protein>
    <submittedName>
        <fullName evidence="2">Uncharacterized protein</fullName>
    </submittedName>
</protein>
<dbReference type="Proteomes" id="UP000185713">
    <property type="component" value="Unassembled WGS sequence"/>
</dbReference>
<sequence>MSLYPFYLKKYKPYRYKGIWKSIGDTTKTPTRAIFYPVGFLIGGMLYIMFTQ</sequence>
<organism evidence="2 3">
    <name type="scientific">Methanohalophilus portucalensis FDF-1</name>
    <dbReference type="NCBI Taxonomy" id="523843"/>
    <lineage>
        <taxon>Archaea</taxon>
        <taxon>Methanobacteriati</taxon>
        <taxon>Methanobacteriota</taxon>
        <taxon>Stenosarchaea group</taxon>
        <taxon>Methanomicrobia</taxon>
        <taxon>Methanosarcinales</taxon>
        <taxon>Methanosarcinaceae</taxon>
        <taxon>Methanohalophilus</taxon>
    </lineage>
</organism>
<dbReference type="AlphaFoldDB" id="A0A1L9C771"/>
<gene>
    <name evidence="2" type="ORF">MPF_0059</name>
</gene>
<comment type="caution">
    <text evidence="2">The sequence shown here is derived from an EMBL/GenBank/DDBJ whole genome shotgun (WGS) entry which is preliminary data.</text>
</comment>
<evidence type="ECO:0000313" key="3">
    <source>
        <dbReference type="Proteomes" id="UP000185713"/>
    </source>
</evidence>
<keyword evidence="1" id="KW-1133">Transmembrane helix</keyword>
<dbReference type="EMBL" id="JWTK01000001">
    <property type="protein sequence ID" value="OJH50271.1"/>
    <property type="molecule type" value="Genomic_DNA"/>
</dbReference>
<reference evidence="2 3" key="1">
    <citation type="submission" date="2014-12" db="EMBL/GenBank/DDBJ databases">
        <title>The genome sequence of Methanohalophilus portucalensis strain FDF1.</title>
        <authorList>
            <person name="Lai M.-C."/>
            <person name="Lai S.-J."/>
        </authorList>
    </citation>
    <scope>NUCLEOTIDE SEQUENCE [LARGE SCALE GENOMIC DNA]</scope>
    <source>
        <strain evidence="2 3">FDF-1</strain>
    </source>
</reference>
<accession>A0A1L9C771</accession>
<keyword evidence="1" id="KW-0812">Transmembrane</keyword>